<organism evidence="5 6">
    <name type="scientific">Frischella japonica</name>
    <dbReference type="NCBI Taxonomy" id="2741544"/>
    <lineage>
        <taxon>Bacteria</taxon>
        <taxon>Pseudomonadati</taxon>
        <taxon>Pseudomonadota</taxon>
        <taxon>Gammaproteobacteria</taxon>
        <taxon>Orbales</taxon>
        <taxon>Orbaceae</taxon>
        <taxon>Frischella</taxon>
    </lineage>
</organism>
<dbReference type="EMBL" id="JABURY010000006">
    <property type="protein sequence ID" value="MBC9130256.1"/>
    <property type="molecule type" value="Genomic_DNA"/>
</dbReference>
<dbReference type="EC" id="5.1.3.15" evidence="4"/>
<dbReference type="Pfam" id="PF01263">
    <property type="entry name" value="Aldose_epim"/>
    <property type="match status" value="1"/>
</dbReference>
<dbReference type="CDD" id="cd09020">
    <property type="entry name" value="D-hex-6-P-epi_like"/>
    <property type="match status" value="1"/>
</dbReference>
<comment type="catalytic activity">
    <reaction evidence="1">
        <text>alpha-D-glucose 6-phosphate = beta-D-glucose 6-phosphate</text>
        <dbReference type="Rhea" id="RHEA:16249"/>
        <dbReference type="ChEBI" id="CHEBI:58225"/>
        <dbReference type="ChEBI" id="CHEBI:58247"/>
        <dbReference type="EC" id="5.1.3.15"/>
    </reaction>
</comment>
<dbReference type="PIRSF" id="PIRSF016020">
    <property type="entry name" value="PHexose_mutarotase"/>
    <property type="match status" value="1"/>
</dbReference>
<dbReference type="InterPro" id="IPR025532">
    <property type="entry name" value="G6P_1-epimerase"/>
</dbReference>
<proteinExistence type="inferred from homology"/>
<comment type="similarity">
    <text evidence="2 4">Belongs to the glucose-6-phosphate 1-epimerase family.</text>
</comment>
<evidence type="ECO:0000256" key="3">
    <source>
        <dbReference type="ARBA" id="ARBA00023235"/>
    </source>
</evidence>
<name>A0ABR7QVN2_9GAMM</name>
<dbReference type="PANTHER" id="PTHR11122:SF13">
    <property type="entry name" value="GLUCOSE-6-PHOSPHATE 1-EPIMERASE"/>
    <property type="match status" value="1"/>
</dbReference>
<evidence type="ECO:0000256" key="2">
    <source>
        <dbReference type="ARBA" id="ARBA00005866"/>
    </source>
</evidence>
<evidence type="ECO:0000313" key="6">
    <source>
        <dbReference type="Proteomes" id="UP000651208"/>
    </source>
</evidence>
<comment type="caution">
    <text evidence="5">The sequence shown here is derived from an EMBL/GenBank/DDBJ whole genome shotgun (WGS) entry which is preliminary data.</text>
</comment>
<accession>A0ABR7QVN2</accession>
<dbReference type="PANTHER" id="PTHR11122">
    <property type="entry name" value="APOSPORY-ASSOCIATED PROTEIN C-RELATED"/>
    <property type="match status" value="1"/>
</dbReference>
<protein>
    <recommendedName>
        <fullName evidence="4">Putative glucose-6-phosphate 1-epimerase</fullName>
        <ecNumber evidence="4">5.1.3.15</ecNumber>
    </recommendedName>
</protein>
<reference evidence="5 6" key="1">
    <citation type="submission" date="2020-06" db="EMBL/GenBank/DDBJ databases">
        <title>Frischella cerana isolated from Apis cerana gut homogenate.</title>
        <authorList>
            <person name="Wolter L.A."/>
            <person name="Suenami S."/>
            <person name="Miyazaki R."/>
        </authorList>
    </citation>
    <scope>NUCLEOTIDE SEQUENCE [LARGE SCALE GENOMIC DNA]</scope>
    <source>
        <strain evidence="5 6">Ac13</strain>
    </source>
</reference>
<sequence length="291" mass="33316">MPIIQAIQNCRNHIKTISQHVNQIQFDEHTLCVIDHPLCQAAISLQGAHLLYWQPTDEASPVVWLSDNALFKRGKAIRGGIPVCWPWFGNTLSPAHGFARIVDWQLKYVHEDDQGVELLLSLHQTDETLQYWPHEFGLEMRFQLGKTCKVELSCQGDFSATSALHSYFGVSDIHQVTIEGLGADYIDKLSTVNPPKNVGSMTFDQEVDRIYTQPEPISYIKDRHRSIKIQHFTYSDVVVWNPWVEKAKAMSDLADNSYQHFVCVETCRIHHPIMLTPQQFARYGVEISVEK</sequence>
<dbReference type="SUPFAM" id="SSF74650">
    <property type="entry name" value="Galactose mutarotase-like"/>
    <property type="match status" value="1"/>
</dbReference>
<dbReference type="Gene3D" id="2.70.98.10">
    <property type="match status" value="1"/>
</dbReference>
<gene>
    <name evidence="5" type="ORF">FcAc13_02920</name>
</gene>
<keyword evidence="3 4" id="KW-0413">Isomerase</keyword>
<dbReference type="Proteomes" id="UP000651208">
    <property type="component" value="Unassembled WGS sequence"/>
</dbReference>
<dbReference type="InterPro" id="IPR008183">
    <property type="entry name" value="Aldose_1/G6P_1-epimerase"/>
</dbReference>
<evidence type="ECO:0000256" key="1">
    <source>
        <dbReference type="ARBA" id="ARBA00001096"/>
    </source>
</evidence>
<evidence type="ECO:0000313" key="5">
    <source>
        <dbReference type="EMBL" id="MBC9130256.1"/>
    </source>
</evidence>
<dbReference type="RefSeq" id="WP_187754694.1">
    <property type="nucleotide sequence ID" value="NZ_JABURY010000006.1"/>
</dbReference>
<dbReference type="InterPro" id="IPR011013">
    <property type="entry name" value="Gal_mutarotase_sf_dom"/>
</dbReference>
<dbReference type="InterPro" id="IPR014718">
    <property type="entry name" value="GH-type_carb-bd"/>
</dbReference>
<keyword evidence="6" id="KW-1185">Reference proteome</keyword>
<evidence type="ECO:0000256" key="4">
    <source>
        <dbReference type="PIRNR" id="PIRNR016020"/>
    </source>
</evidence>